<feature type="domain" description="AsmA" evidence="2">
    <location>
        <begin position="311"/>
        <end position="481"/>
    </location>
</feature>
<dbReference type="InterPro" id="IPR007844">
    <property type="entry name" value="AsmA"/>
</dbReference>
<evidence type="ECO:0000313" key="3">
    <source>
        <dbReference type="EMBL" id="GHD58942.1"/>
    </source>
</evidence>
<sequence>MRRLRWLSVAAAALAVLVVGAVVFVATLDLNAYKGDVQAAMEGATGRKVEIAGPLALEWTPGPSLAASGVTVANADWGSEPAMATVGELTVNVALLPLIGGRVEIRRLALSDVRVLLERDAEGAGNWALGGSSAGGSGGAPDIAQAELSEVVVVWKPGPKAPEKTYRLDRLSLEPGKGGGLAVAGKAELDGEKLELTGTLPSPADLTRAGAGLPLDVKGTLGGRAFAVAAAMSVEPGPGGAPGRVVAEQLKLSFGELSATGGLSADLGGKRPRIDGELQAGVVDLGVLGAGKDAGGGGSAADPLDTPLPFDLLTAADGKLDLKVDRLIAGGLAVDGLAATATLAGGVLTADPVAGTVAQGPLSGRLELDARKAPARLVIAGTASGMDMGTVYRALMDEALVEGRGDALLDLRGSGNTPKALLGTSQGVARLIVHEGVILNRYWELIAEDVATRFLPFVKEEDRGRLNCLVGRFDIQKGIADATVLMVDSERVTVAGEGTVDLAAQTVDMRLVPRPKDPSLFSLATPILLTGPLADPRPAPDPVAVAKGLGSMFVGTALGPVGLLLPFLSTGSADKPCPEAIAAAEGRLGKTSGKRSREQDKPGGIKGLFDDIRKAIE</sequence>
<organism evidence="3 4">
    <name type="scientific">Thalassobaculum fulvum</name>
    <dbReference type="NCBI Taxonomy" id="1633335"/>
    <lineage>
        <taxon>Bacteria</taxon>
        <taxon>Pseudomonadati</taxon>
        <taxon>Pseudomonadota</taxon>
        <taxon>Alphaproteobacteria</taxon>
        <taxon>Rhodospirillales</taxon>
        <taxon>Thalassobaculaceae</taxon>
        <taxon>Thalassobaculum</taxon>
    </lineage>
</organism>
<dbReference type="Proteomes" id="UP000630353">
    <property type="component" value="Unassembled WGS sequence"/>
</dbReference>
<feature type="region of interest" description="Disordered" evidence="1">
    <location>
        <begin position="584"/>
        <end position="617"/>
    </location>
</feature>
<evidence type="ECO:0000313" key="4">
    <source>
        <dbReference type="Proteomes" id="UP000630353"/>
    </source>
</evidence>
<comment type="caution">
    <text evidence="3">The sequence shown here is derived from an EMBL/GenBank/DDBJ whole genome shotgun (WGS) entry which is preliminary data.</text>
</comment>
<dbReference type="Pfam" id="PF05170">
    <property type="entry name" value="AsmA"/>
    <property type="match status" value="2"/>
</dbReference>
<dbReference type="PANTHER" id="PTHR30441:SF4">
    <property type="entry name" value="PROTEIN ASMA"/>
    <property type="match status" value="1"/>
</dbReference>
<feature type="domain" description="AsmA" evidence="2">
    <location>
        <begin position="4"/>
        <end position="130"/>
    </location>
</feature>
<dbReference type="GO" id="GO:0090313">
    <property type="term" value="P:regulation of protein targeting to membrane"/>
    <property type="evidence" value="ECO:0007669"/>
    <property type="project" value="TreeGrafter"/>
</dbReference>
<dbReference type="RefSeq" id="WP_189993413.1">
    <property type="nucleotide sequence ID" value="NZ_BMZS01000010.1"/>
</dbReference>
<protein>
    <recommendedName>
        <fullName evidence="2">AsmA domain-containing protein</fullName>
    </recommendedName>
</protein>
<dbReference type="InterPro" id="IPR052894">
    <property type="entry name" value="AsmA-related"/>
</dbReference>
<keyword evidence="4" id="KW-1185">Reference proteome</keyword>
<proteinExistence type="predicted"/>
<dbReference type="PANTHER" id="PTHR30441">
    <property type="entry name" value="DUF748 DOMAIN-CONTAINING PROTEIN"/>
    <property type="match status" value="1"/>
</dbReference>
<reference evidence="3" key="2">
    <citation type="submission" date="2020-09" db="EMBL/GenBank/DDBJ databases">
        <authorList>
            <person name="Sun Q."/>
            <person name="Kim S."/>
        </authorList>
    </citation>
    <scope>NUCLEOTIDE SEQUENCE</scope>
    <source>
        <strain evidence="3">KCTC 42651</strain>
    </source>
</reference>
<evidence type="ECO:0000256" key="1">
    <source>
        <dbReference type="SAM" id="MobiDB-lite"/>
    </source>
</evidence>
<feature type="compositionally biased region" description="Basic and acidic residues" evidence="1">
    <location>
        <begin position="595"/>
        <end position="617"/>
    </location>
</feature>
<dbReference type="EMBL" id="BMZS01000010">
    <property type="protein sequence ID" value="GHD58942.1"/>
    <property type="molecule type" value="Genomic_DNA"/>
</dbReference>
<gene>
    <name evidence="3" type="ORF">GCM10017083_42670</name>
</gene>
<name>A0A918XV99_9PROT</name>
<dbReference type="AlphaFoldDB" id="A0A918XV99"/>
<dbReference type="GO" id="GO:0005886">
    <property type="term" value="C:plasma membrane"/>
    <property type="evidence" value="ECO:0007669"/>
    <property type="project" value="TreeGrafter"/>
</dbReference>
<evidence type="ECO:0000259" key="2">
    <source>
        <dbReference type="Pfam" id="PF05170"/>
    </source>
</evidence>
<accession>A0A918XV99</accession>
<reference evidence="3" key="1">
    <citation type="journal article" date="2014" name="Int. J. Syst. Evol. Microbiol.">
        <title>Complete genome sequence of Corynebacterium casei LMG S-19264T (=DSM 44701T), isolated from a smear-ripened cheese.</title>
        <authorList>
            <consortium name="US DOE Joint Genome Institute (JGI-PGF)"/>
            <person name="Walter F."/>
            <person name="Albersmeier A."/>
            <person name="Kalinowski J."/>
            <person name="Ruckert C."/>
        </authorList>
    </citation>
    <scope>NUCLEOTIDE SEQUENCE</scope>
    <source>
        <strain evidence="3">KCTC 42651</strain>
    </source>
</reference>